<gene>
    <name evidence="1" type="ORF">HNP32_003528</name>
</gene>
<comment type="caution">
    <text evidence="1">The sequence shown here is derived from an EMBL/GenBank/DDBJ whole genome shotgun (WGS) entry which is preliminary data.</text>
</comment>
<dbReference type="Proteomes" id="UP000539957">
    <property type="component" value="Unassembled WGS sequence"/>
</dbReference>
<dbReference type="RefSeq" id="WP_184273645.1">
    <property type="nucleotide sequence ID" value="NZ_JACHKY010000008.1"/>
</dbReference>
<protein>
    <submittedName>
        <fullName evidence="1">Uncharacterized protein</fullName>
    </submittedName>
</protein>
<sequence>MSLESLAGLADEELELARRHLGKLIADTNQAMARCGPGPGWDSLLERLDEAMADYVGETHRRAGAASHAAPAAGLRF</sequence>
<proteinExistence type="predicted"/>
<evidence type="ECO:0000313" key="1">
    <source>
        <dbReference type="EMBL" id="MBB4799767.1"/>
    </source>
</evidence>
<accession>A0A7W7IT58</accession>
<organism evidence="1 2">
    <name type="scientific">Brevundimonas bullata</name>
    <dbReference type="NCBI Taxonomy" id="13160"/>
    <lineage>
        <taxon>Bacteria</taxon>
        <taxon>Pseudomonadati</taxon>
        <taxon>Pseudomonadota</taxon>
        <taxon>Alphaproteobacteria</taxon>
        <taxon>Caulobacterales</taxon>
        <taxon>Caulobacteraceae</taxon>
        <taxon>Brevundimonas</taxon>
    </lineage>
</organism>
<evidence type="ECO:0000313" key="2">
    <source>
        <dbReference type="Proteomes" id="UP000539957"/>
    </source>
</evidence>
<name>A0A7W7IT58_9CAUL</name>
<reference evidence="1 2" key="1">
    <citation type="submission" date="2020-08" db="EMBL/GenBank/DDBJ databases">
        <title>Functional genomics of gut bacteria from endangered species of beetles.</title>
        <authorList>
            <person name="Carlos-Shanley C."/>
        </authorList>
    </citation>
    <scope>NUCLEOTIDE SEQUENCE [LARGE SCALE GENOMIC DNA]</scope>
    <source>
        <strain evidence="1 2">S00123</strain>
    </source>
</reference>
<keyword evidence="2" id="KW-1185">Reference proteome</keyword>
<dbReference type="EMBL" id="JACHKY010000008">
    <property type="protein sequence ID" value="MBB4799767.1"/>
    <property type="molecule type" value="Genomic_DNA"/>
</dbReference>
<dbReference type="AlphaFoldDB" id="A0A7W7IT58"/>